<sequence>MSRRLDSGGSGRRVRDEDVERQGPKNDGIGSKQKKIIKLAIGQVNQRLMKIISKTPWWFRLQYFHWDVAFLVVCVVAVAVDPLFFYLPVVDEDTKCITIDTTLEIIAICVRSFLDLVALGDLVARSIESIDDCYSRSDYVINILAILPVPQIVENSQHHYHPT</sequence>
<reference evidence="4" key="2">
    <citation type="submission" date="2020-03" db="EMBL/GenBank/DDBJ databases">
        <title>Walnut 2.0.</title>
        <authorList>
            <person name="Marrano A."/>
            <person name="Britton M."/>
            <person name="Zimin A.V."/>
            <person name="Zaini P.A."/>
            <person name="Workman R."/>
            <person name="Puiu D."/>
            <person name="Bianco L."/>
            <person name="Allen B.J."/>
            <person name="Troggio M."/>
            <person name="Leslie C.A."/>
            <person name="Timp W."/>
            <person name="Dendekar A."/>
            <person name="Salzberg S.L."/>
            <person name="Neale D.B."/>
        </authorList>
    </citation>
    <scope>NUCLEOTIDE SEQUENCE</scope>
    <source>
        <tissue evidence="4">Leaves</tissue>
    </source>
</reference>
<dbReference type="Gramene" id="Jr16_01170_p1">
    <property type="protein sequence ID" value="cds.Jr16_01170_p1"/>
    <property type="gene ID" value="Jr16_01170"/>
</dbReference>
<keyword evidence="1" id="KW-0813">Transport</keyword>
<feature type="compositionally biased region" description="Basic and acidic residues" evidence="2">
    <location>
        <begin position="13"/>
        <end position="24"/>
    </location>
</feature>
<dbReference type="EMBL" id="LIHL02000016">
    <property type="protein sequence ID" value="KAF5442259.1"/>
    <property type="molecule type" value="Genomic_DNA"/>
</dbReference>
<dbReference type="PANTHER" id="PTHR45651">
    <property type="entry name" value="CYCLIC NUCLEOTIDE-GATED ION CHANNEL 15-RELATED-RELATED"/>
    <property type="match status" value="1"/>
</dbReference>
<dbReference type="GO" id="GO:0034220">
    <property type="term" value="P:monoatomic ion transmembrane transport"/>
    <property type="evidence" value="ECO:0007669"/>
    <property type="project" value="UniProtKB-KW"/>
</dbReference>
<dbReference type="PANTHER" id="PTHR45651:SF68">
    <property type="entry name" value="ION TRANSPORT DOMAIN-CONTAINING PROTEIN"/>
    <property type="match status" value="1"/>
</dbReference>
<protein>
    <recommendedName>
        <fullName evidence="6">Cyclic nucleotide-gated ion channel 1-like</fullName>
    </recommendedName>
</protein>
<reference evidence="4" key="1">
    <citation type="submission" date="2015-10" db="EMBL/GenBank/DDBJ databases">
        <authorList>
            <person name="Martinez-Garcia P.J."/>
            <person name="Crepeau M.W."/>
            <person name="Puiu D."/>
            <person name="Gonzalez-Ibeas D."/>
            <person name="Whalen J."/>
            <person name="Stevens K."/>
            <person name="Paul R."/>
            <person name="Butterfield T."/>
            <person name="Britton M."/>
            <person name="Reagan R."/>
            <person name="Chakraborty S."/>
            <person name="Walawage S.L."/>
            <person name="Vasquez-Gross H.A."/>
            <person name="Cardeno C."/>
            <person name="Famula R."/>
            <person name="Pratt K."/>
            <person name="Kuruganti S."/>
            <person name="Aradhya M.K."/>
            <person name="Leslie C.A."/>
            <person name="Dandekar A.M."/>
            <person name="Salzberg S.L."/>
            <person name="Wegrzyn J.L."/>
            <person name="Langley C.H."/>
            <person name="Neale D.B."/>
        </authorList>
    </citation>
    <scope>NUCLEOTIDE SEQUENCE</scope>
    <source>
        <tissue evidence="4">Leaves</tissue>
    </source>
</reference>
<keyword evidence="3" id="KW-0472">Membrane</keyword>
<accession>A0A833TVF7</accession>
<dbReference type="GO" id="GO:0016020">
    <property type="term" value="C:membrane"/>
    <property type="evidence" value="ECO:0007669"/>
    <property type="project" value="UniProtKB-SubCell"/>
</dbReference>
<evidence type="ECO:0000256" key="1">
    <source>
        <dbReference type="ARBA" id="ARBA00023303"/>
    </source>
</evidence>
<name>A0A833TVF7_JUGRE</name>
<evidence type="ECO:0000313" key="4">
    <source>
        <dbReference type="EMBL" id="KAF5442259.1"/>
    </source>
</evidence>
<gene>
    <name evidence="4" type="ORF">F2P56_034939</name>
</gene>
<dbReference type="Proteomes" id="UP000619265">
    <property type="component" value="Unassembled WGS sequence"/>
</dbReference>
<feature type="transmembrane region" description="Helical" evidence="3">
    <location>
        <begin position="68"/>
        <end position="87"/>
    </location>
</feature>
<organism evidence="4 5">
    <name type="scientific">Juglans regia</name>
    <name type="common">English walnut</name>
    <dbReference type="NCBI Taxonomy" id="51240"/>
    <lineage>
        <taxon>Eukaryota</taxon>
        <taxon>Viridiplantae</taxon>
        <taxon>Streptophyta</taxon>
        <taxon>Embryophyta</taxon>
        <taxon>Tracheophyta</taxon>
        <taxon>Spermatophyta</taxon>
        <taxon>Magnoliopsida</taxon>
        <taxon>eudicotyledons</taxon>
        <taxon>Gunneridae</taxon>
        <taxon>Pentapetalae</taxon>
        <taxon>rosids</taxon>
        <taxon>fabids</taxon>
        <taxon>Fagales</taxon>
        <taxon>Juglandaceae</taxon>
        <taxon>Juglans</taxon>
    </lineage>
</organism>
<evidence type="ECO:0000256" key="3">
    <source>
        <dbReference type="SAM" id="Phobius"/>
    </source>
</evidence>
<evidence type="ECO:0000256" key="2">
    <source>
        <dbReference type="SAM" id="MobiDB-lite"/>
    </source>
</evidence>
<comment type="caution">
    <text evidence="4">The sequence shown here is derived from an EMBL/GenBank/DDBJ whole genome shotgun (WGS) entry which is preliminary data.</text>
</comment>
<keyword evidence="1" id="KW-0407">Ion channel</keyword>
<dbReference type="AlphaFoldDB" id="A0A833TVF7"/>
<keyword evidence="1" id="KW-0406">Ion transport</keyword>
<proteinExistence type="predicted"/>
<keyword evidence="3" id="KW-0812">Transmembrane</keyword>
<evidence type="ECO:0008006" key="6">
    <source>
        <dbReference type="Google" id="ProtNLM"/>
    </source>
</evidence>
<evidence type="ECO:0000313" key="5">
    <source>
        <dbReference type="Proteomes" id="UP000619265"/>
    </source>
</evidence>
<feature type="region of interest" description="Disordered" evidence="2">
    <location>
        <begin position="1"/>
        <end position="30"/>
    </location>
</feature>
<keyword evidence="3" id="KW-1133">Transmembrane helix</keyword>